<keyword evidence="3" id="KW-1185">Reference proteome</keyword>
<comment type="caution">
    <text evidence="2">The sequence shown here is derived from an EMBL/GenBank/DDBJ whole genome shotgun (WGS) entry which is preliminary data.</text>
</comment>
<dbReference type="AlphaFoldDB" id="A0A4U0XNU4"/>
<gene>
    <name evidence="2" type="ORF">B0A55_02127</name>
</gene>
<dbReference type="STRING" id="329884.A0A4U0XNU4"/>
<dbReference type="Proteomes" id="UP000309340">
    <property type="component" value="Unassembled WGS sequence"/>
</dbReference>
<evidence type="ECO:0000313" key="3">
    <source>
        <dbReference type="Proteomes" id="UP000309340"/>
    </source>
</evidence>
<organism evidence="2 3">
    <name type="scientific">Friedmanniomyces simplex</name>
    <dbReference type="NCBI Taxonomy" id="329884"/>
    <lineage>
        <taxon>Eukaryota</taxon>
        <taxon>Fungi</taxon>
        <taxon>Dikarya</taxon>
        <taxon>Ascomycota</taxon>
        <taxon>Pezizomycotina</taxon>
        <taxon>Dothideomycetes</taxon>
        <taxon>Dothideomycetidae</taxon>
        <taxon>Mycosphaerellales</taxon>
        <taxon>Teratosphaeriaceae</taxon>
        <taxon>Friedmanniomyces</taxon>
    </lineage>
</organism>
<evidence type="ECO:0000256" key="1">
    <source>
        <dbReference type="SAM" id="MobiDB-lite"/>
    </source>
</evidence>
<protein>
    <submittedName>
        <fullName evidence="2">Uncharacterized protein</fullName>
    </submittedName>
</protein>
<dbReference type="EMBL" id="NAJQ01000122">
    <property type="protein sequence ID" value="TKA78046.1"/>
    <property type="molecule type" value="Genomic_DNA"/>
</dbReference>
<proteinExistence type="predicted"/>
<sequence>MSSDDSTPKNFTPGEIKILMCIIKHLKGEINSDFEAVAAELGYKDATIAKTRLKQIIRKKINPGGGGAAGGGGEKATPKKRKEEPGRKPKGGPVEEEENEADVKEEQAGQEADAMESTEEAEKDGFT</sequence>
<reference evidence="2 3" key="1">
    <citation type="submission" date="2017-03" db="EMBL/GenBank/DDBJ databases">
        <title>Genomes of endolithic fungi from Antarctica.</title>
        <authorList>
            <person name="Coleine C."/>
            <person name="Masonjones S."/>
            <person name="Stajich J.E."/>
        </authorList>
    </citation>
    <scope>NUCLEOTIDE SEQUENCE [LARGE SCALE GENOMIC DNA]</scope>
    <source>
        <strain evidence="2 3">CCFEE 5184</strain>
    </source>
</reference>
<name>A0A4U0XNU4_9PEZI</name>
<dbReference type="OrthoDB" id="5403747at2759"/>
<feature type="compositionally biased region" description="Gly residues" evidence="1">
    <location>
        <begin position="63"/>
        <end position="74"/>
    </location>
</feature>
<feature type="region of interest" description="Disordered" evidence="1">
    <location>
        <begin position="57"/>
        <end position="127"/>
    </location>
</feature>
<feature type="compositionally biased region" description="Acidic residues" evidence="1">
    <location>
        <begin position="113"/>
        <end position="127"/>
    </location>
</feature>
<accession>A0A4U0XNU4</accession>
<evidence type="ECO:0000313" key="2">
    <source>
        <dbReference type="EMBL" id="TKA78046.1"/>
    </source>
</evidence>